<reference evidence="2 3" key="1">
    <citation type="submission" date="2018-12" db="EMBL/GenBank/DDBJ databases">
        <authorList>
            <consortium name="Pathogen Informatics"/>
        </authorList>
    </citation>
    <scope>NUCLEOTIDE SEQUENCE [LARGE SCALE GENOMIC DNA]</scope>
    <source>
        <strain evidence="2 3">NCTC9695</strain>
    </source>
</reference>
<dbReference type="EMBL" id="LR134182">
    <property type="protein sequence ID" value="VEB43812.1"/>
    <property type="molecule type" value="Genomic_DNA"/>
</dbReference>
<evidence type="ECO:0000259" key="1">
    <source>
        <dbReference type="Pfam" id="PF21197"/>
    </source>
</evidence>
<dbReference type="Pfam" id="PF21197">
    <property type="entry name" value="PgaA_barrel"/>
    <property type="match status" value="1"/>
</dbReference>
<feature type="domain" description="PgaA membrane beta barrel" evidence="1">
    <location>
        <begin position="3"/>
        <end position="75"/>
    </location>
</feature>
<protein>
    <submittedName>
        <fullName evidence="2">Poly-beta-1,6 N-acetyl-D-glucosamine export porin PgaA</fullName>
    </submittedName>
</protein>
<proteinExistence type="predicted"/>
<evidence type="ECO:0000313" key="3">
    <source>
        <dbReference type="Proteomes" id="UP000275777"/>
    </source>
</evidence>
<dbReference type="InterPro" id="IPR049003">
    <property type="entry name" value="PgaA_barrel"/>
</dbReference>
<sequence>MGRYDDSLHQRLGLTVGQYRQQGFGSGAVWGFYVEQEWRWSPRGGLTYGFARNRHPYDGAADIGNRIYVRLEWRF</sequence>
<evidence type="ECO:0000313" key="2">
    <source>
        <dbReference type="EMBL" id="VEB43812.1"/>
    </source>
</evidence>
<accession>A0A3S4J2K1</accession>
<name>A0A3S4J2K1_CHRVL</name>
<organism evidence="2 3">
    <name type="scientific">Chromobacterium violaceum</name>
    <dbReference type="NCBI Taxonomy" id="536"/>
    <lineage>
        <taxon>Bacteria</taxon>
        <taxon>Pseudomonadati</taxon>
        <taxon>Pseudomonadota</taxon>
        <taxon>Betaproteobacteria</taxon>
        <taxon>Neisseriales</taxon>
        <taxon>Chromobacteriaceae</taxon>
        <taxon>Chromobacterium</taxon>
    </lineage>
</organism>
<gene>
    <name evidence="2" type="ORF">NCTC9695_04272</name>
</gene>
<dbReference type="AlphaFoldDB" id="A0A3S4J2K1"/>
<dbReference type="Proteomes" id="UP000275777">
    <property type="component" value="Chromosome"/>
</dbReference>